<feature type="signal peptide" evidence="2">
    <location>
        <begin position="1"/>
        <end position="26"/>
    </location>
</feature>
<dbReference type="Proteomes" id="UP000006045">
    <property type="component" value="Chromosome"/>
</dbReference>
<evidence type="ECO:0000256" key="1">
    <source>
        <dbReference type="SAM" id="MobiDB-lite"/>
    </source>
</evidence>
<dbReference type="AlphaFoldDB" id="A0A7U9CN90"/>
<dbReference type="RefSeq" id="WP_003225270.1">
    <property type="nucleotide sequence ID" value="NZ_CM001561.1"/>
</dbReference>
<protein>
    <submittedName>
        <fullName evidence="3">Uncharacterized protein</fullName>
    </submittedName>
</protein>
<keyword evidence="2" id="KW-0732">Signal</keyword>
<organism evidence="3 4">
    <name type="scientific">Pseudomonas fluorescens R124</name>
    <dbReference type="NCBI Taxonomy" id="743713"/>
    <lineage>
        <taxon>Bacteria</taxon>
        <taxon>Pseudomonadati</taxon>
        <taxon>Pseudomonadota</taxon>
        <taxon>Gammaproteobacteria</taxon>
        <taxon>Pseudomonadales</taxon>
        <taxon>Pseudomonadaceae</taxon>
        <taxon>Pseudomonas</taxon>
    </lineage>
</organism>
<evidence type="ECO:0000313" key="4">
    <source>
        <dbReference type="Proteomes" id="UP000006045"/>
    </source>
</evidence>
<evidence type="ECO:0000313" key="3">
    <source>
        <dbReference type="EMBL" id="EJZ58485.1"/>
    </source>
</evidence>
<accession>A0A7U9CN90</accession>
<proteinExistence type="predicted"/>
<sequence length="78" mass="8820">MNAFKRAFLAILIAAGLISHIGFVSAEGDVAKDVRSDVRDADKDVDRDKHEVDKEAKHLDKERHKGDRHVDKEVKKDL</sequence>
<name>A0A7U9CN90_PSEFL</name>
<feature type="region of interest" description="Disordered" evidence="1">
    <location>
        <begin position="37"/>
        <end position="78"/>
    </location>
</feature>
<feature type="chain" id="PRO_5031478467" evidence="2">
    <location>
        <begin position="27"/>
        <end position="78"/>
    </location>
</feature>
<evidence type="ECO:0000256" key="2">
    <source>
        <dbReference type="SAM" id="SignalP"/>
    </source>
</evidence>
<dbReference type="EMBL" id="CM001561">
    <property type="protein sequence ID" value="EJZ58485.1"/>
    <property type="molecule type" value="Genomic_DNA"/>
</dbReference>
<gene>
    <name evidence="3" type="ORF">I1A_002813</name>
</gene>
<reference evidence="3 4" key="1">
    <citation type="submission" date="2012-08" db="EMBL/GenBank/DDBJ databases">
        <title>The genome of cave-isolated P. fluorescens strain R124 demonstrates phenotypic adaptation to the mineral environment.</title>
        <authorList>
            <person name="Barton M.D."/>
            <person name="Petronio M."/>
            <person name="Giarrizzo J.G."/>
            <person name="Bowling B.V."/>
            <person name="Barton H.A."/>
        </authorList>
    </citation>
    <scope>NUCLEOTIDE SEQUENCE [LARGE SCALE GENOMIC DNA]</scope>
    <source>
        <strain evidence="3 4">R124</strain>
    </source>
</reference>